<organism evidence="3 4">
    <name type="scientific">Carnobacterium viridans</name>
    <dbReference type="NCBI Taxonomy" id="174587"/>
    <lineage>
        <taxon>Bacteria</taxon>
        <taxon>Bacillati</taxon>
        <taxon>Bacillota</taxon>
        <taxon>Bacilli</taxon>
        <taxon>Lactobacillales</taxon>
        <taxon>Carnobacteriaceae</taxon>
        <taxon>Carnobacterium</taxon>
    </lineage>
</organism>
<dbReference type="Pfam" id="PF13411">
    <property type="entry name" value="MerR_1"/>
    <property type="match status" value="1"/>
</dbReference>
<dbReference type="GO" id="GO:0003677">
    <property type="term" value="F:DNA binding"/>
    <property type="evidence" value="ECO:0007669"/>
    <property type="project" value="UniProtKB-KW"/>
</dbReference>
<keyword evidence="4" id="KW-1185">Reference proteome</keyword>
<feature type="domain" description="HTH merR-type" evidence="2">
    <location>
        <begin position="1"/>
        <end position="68"/>
    </location>
</feature>
<proteinExistence type="predicted"/>
<protein>
    <submittedName>
        <fullName evidence="3">DNA-binding transcriptional regulator, MerR family</fullName>
    </submittedName>
</protein>
<dbReference type="RefSeq" id="WP_023177850.1">
    <property type="nucleotide sequence ID" value="NZ_CP084916.1"/>
</dbReference>
<dbReference type="PANTHER" id="PTHR30204:SF98">
    <property type="entry name" value="HTH-TYPE TRANSCRIPTIONAL REGULATOR ADHR"/>
    <property type="match status" value="1"/>
</dbReference>
<evidence type="ECO:0000259" key="2">
    <source>
        <dbReference type="PROSITE" id="PS50937"/>
    </source>
</evidence>
<dbReference type="GO" id="GO:0003700">
    <property type="term" value="F:DNA-binding transcription factor activity"/>
    <property type="evidence" value="ECO:0007669"/>
    <property type="project" value="InterPro"/>
</dbReference>
<dbReference type="AlphaFoldDB" id="A0A1H0XZ79"/>
<accession>A0A1H0XZ79</accession>
<gene>
    <name evidence="3" type="ORF">SAMN04487752_0594</name>
</gene>
<dbReference type="InterPro" id="IPR009061">
    <property type="entry name" value="DNA-bd_dom_put_sf"/>
</dbReference>
<evidence type="ECO:0000256" key="1">
    <source>
        <dbReference type="ARBA" id="ARBA00023125"/>
    </source>
</evidence>
<dbReference type="SUPFAM" id="SSF46955">
    <property type="entry name" value="Putative DNA-binding domain"/>
    <property type="match status" value="1"/>
</dbReference>
<sequence>MKINEVTKKYGVSPATLRYYEEINLLPEIARVSGSRWYCEQDLKRLEFIFCMKDSNMSLEKIKDYFNLIDQGDTTLQARLDLLLQHKEETANLMRRIQSSLDYIDYKIELTESSIVQLS</sequence>
<evidence type="ECO:0000313" key="3">
    <source>
        <dbReference type="EMBL" id="SDQ08198.1"/>
    </source>
</evidence>
<dbReference type="PROSITE" id="PS50937">
    <property type="entry name" value="HTH_MERR_2"/>
    <property type="match status" value="1"/>
</dbReference>
<dbReference type="PANTHER" id="PTHR30204">
    <property type="entry name" value="REDOX-CYCLING DRUG-SENSING TRANSCRIPTIONAL ACTIVATOR SOXR"/>
    <property type="match status" value="1"/>
</dbReference>
<dbReference type="SMART" id="SM00422">
    <property type="entry name" value="HTH_MERR"/>
    <property type="match status" value="1"/>
</dbReference>
<dbReference type="CDD" id="cd01109">
    <property type="entry name" value="HTH_YyaN"/>
    <property type="match status" value="1"/>
</dbReference>
<dbReference type="Gene3D" id="1.10.1660.10">
    <property type="match status" value="1"/>
</dbReference>
<dbReference type="InterPro" id="IPR000551">
    <property type="entry name" value="MerR-type_HTH_dom"/>
</dbReference>
<dbReference type="EMBL" id="FNJW01000008">
    <property type="protein sequence ID" value="SDQ08198.1"/>
    <property type="molecule type" value="Genomic_DNA"/>
</dbReference>
<name>A0A1H0XZ79_9LACT</name>
<dbReference type="InterPro" id="IPR047057">
    <property type="entry name" value="MerR_fam"/>
</dbReference>
<dbReference type="Proteomes" id="UP000199481">
    <property type="component" value="Unassembled WGS sequence"/>
</dbReference>
<evidence type="ECO:0000313" key="4">
    <source>
        <dbReference type="Proteomes" id="UP000199481"/>
    </source>
</evidence>
<reference evidence="4" key="1">
    <citation type="submission" date="2016-10" db="EMBL/GenBank/DDBJ databases">
        <authorList>
            <person name="Varghese N."/>
            <person name="Submissions S."/>
        </authorList>
    </citation>
    <scope>NUCLEOTIDE SEQUENCE [LARGE SCALE GENOMIC DNA]</scope>
    <source>
        <strain evidence="4">MPL-11</strain>
    </source>
</reference>
<keyword evidence="1 3" id="KW-0238">DNA-binding</keyword>